<keyword evidence="6" id="KW-0378">Hydrolase</keyword>
<keyword evidence="5" id="KW-0833">Ubl conjugation pathway</keyword>
<keyword evidence="4" id="KW-0479">Metal-binding</keyword>
<sequence length="560" mass="59834">MPAVNRKSGAGSNGLPGLEERTRARAPDNFASIQTYYRSATLARRQADEYKRRDVNEVELYVMLVRFISTVVETIPRHRAFAPNDPKYLQLKKDVVERYMPEAERLAPSVKLRLALEAMGGDDLEAFQPTKLAGTVPLSAGNLPQIHWDAAAAPAAAPPAPAGAALGVPQPEGFDLLAGLGLGASAAAVPAAAAAAATSSSVAALLAPPPFPELPELSNSLRLPAASQATLAKHALLPSTSFQSSAAPVVQQRPAAPPQHLRPLYPELAELEPPPPPPPVVQAGIAQLDISGRPQAEGLQPPLTMQQQQQQQQQPPPPPYPQPSPYAELGLGPQEVGVTSAPRPTQPLPPDATCCAPGAVVPAPPPPASSGVAEVKRLQTVRDVHISVALMDDFMRYAVSNTRRGIETCGILAGELSADDAVFTINTLIVPKQEGTTDTVEMLNEEEIFEVQDSRALYPLGWIHTHPTQTCFLSSVDVHTHCGFQTMLDEAVAIVMAPKDPSKRVGIFRLTTPGGLKLVQRCPQRGFHAHPPTDTGQPIYELCGHVYLNPRAKYEVVDLR</sequence>
<dbReference type="InterPro" id="IPR015063">
    <property type="entry name" value="USP8_dimer"/>
</dbReference>
<gene>
    <name evidence="11" type="ORF">C2E21_9323</name>
</gene>
<name>A0A2P6TBQ2_CHLSO</name>
<feature type="region of interest" description="Disordered" evidence="9">
    <location>
        <begin position="294"/>
        <end position="367"/>
    </location>
</feature>
<evidence type="ECO:0000256" key="4">
    <source>
        <dbReference type="ARBA" id="ARBA00022723"/>
    </source>
</evidence>
<dbReference type="PANTHER" id="PTHR12947:SF13">
    <property type="entry name" value="FI19924P1"/>
    <property type="match status" value="1"/>
</dbReference>
<comment type="caution">
    <text evidence="11">The sequence shown here is derived from an EMBL/GenBank/DDBJ whole genome shotgun (WGS) entry which is preliminary data.</text>
</comment>
<feature type="compositionally biased region" description="Pro residues" evidence="9">
    <location>
        <begin position="314"/>
        <end position="324"/>
    </location>
</feature>
<evidence type="ECO:0000259" key="10">
    <source>
        <dbReference type="PROSITE" id="PS50249"/>
    </source>
</evidence>
<dbReference type="OrthoDB" id="3640at2759"/>
<keyword evidence="8" id="KW-0482">Metalloprotease</keyword>
<dbReference type="GO" id="GO:0016020">
    <property type="term" value="C:membrane"/>
    <property type="evidence" value="ECO:0007669"/>
    <property type="project" value="TreeGrafter"/>
</dbReference>
<accession>A0A2P6TBQ2</accession>
<dbReference type="GO" id="GO:0005768">
    <property type="term" value="C:endosome"/>
    <property type="evidence" value="ECO:0007669"/>
    <property type="project" value="TreeGrafter"/>
</dbReference>
<dbReference type="InterPro" id="IPR000555">
    <property type="entry name" value="JAMM/MPN+_dom"/>
</dbReference>
<comment type="similarity">
    <text evidence="2">Belongs to the peptidase M67C family.</text>
</comment>
<dbReference type="PANTHER" id="PTHR12947">
    <property type="entry name" value="AMSH-LIKE PROTEASE"/>
    <property type="match status" value="1"/>
</dbReference>
<comment type="cofactor">
    <cofactor evidence="1">
        <name>Zn(2+)</name>
        <dbReference type="ChEBI" id="CHEBI:29105"/>
    </cofactor>
</comment>
<feature type="domain" description="MPN" evidence="10">
    <location>
        <begin position="384"/>
        <end position="516"/>
    </location>
</feature>
<keyword evidence="12" id="KW-1185">Reference proteome</keyword>
<dbReference type="GO" id="GO:0061578">
    <property type="term" value="F:K63-linked deubiquitinase activity"/>
    <property type="evidence" value="ECO:0007669"/>
    <property type="project" value="InterPro"/>
</dbReference>
<dbReference type="STRING" id="3076.A0A2P6TBQ2"/>
<feature type="region of interest" description="Disordered" evidence="9">
    <location>
        <begin position="1"/>
        <end position="26"/>
    </location>
</feature>
<evidence type="ECO:0000313" key="12">
    <source>
        <dbReference type="Proteomes" id="UP000239899"/>
    </source>
</evidence>
<dbReference type="SMART" id="SM00232">
    <property type="entry name" value="JAB_MPN"/>
    <property type="match status" value="1"/>
</dbReference>
<evidence type="ECO:0000256" key="6">
    <source>
        <dbReference type="ARBA" id="ARBA00022801"/>
    </source>
</evidence>
<dbReference type="PROSITE" id="PS50249">
    <property type="entry name" value="MPN"/>
    <property type="match status" value="1"/>
</dbReference>
<feature type="compositionally biased region" description="Low complexity" evidence="9">
    <location>
        <begin position="300"/>
        <end position="313"/>
    </location>
</feature>
<dbReference type="AlphaFoldDB" id="A0A2P6TBQ2"/>
<protein>
    <submittedName>
        <fullName evidence="11">AMSH-like ubiquitin thioesterase 1</fullName>
    </submittedName>
</protein>
<dbReference type="Proteomes" id="UP000239899">
    <property type="component" value="Unassembled WGS sequence"/>
</dbReference>
<evidence type="ECO:0000256" key="2">
    <source>
        <dbReference type="ARBA" id="ARBA00010981"/>
    </source>
</evidence>
<keyword evidence="7" id="KW-0862">Zinc</keyword>
<dbReference type="CDD" id="cd08066">
    <property type="entry name" value="MPN_AMSH_like"/>
    <property type="match status" value="1"/>
</dbReference>
<dbReference type="EMBL" id="LHPG02000026">
    <property type="protein sequence ID" value="PRW18318.1"/>
    <property type="molecule type" value="Genomic_DNA"/>
</dbReference>
<dbReference type="SUPFAM" id="SSF102712">
    <property type="entry name" value="JAB1/MPN domain"/>
    <property type="match status" value="1"/>
</dbReference>
<evidence type="ECO:0000256" key="8">
    <source>
        <dbReference type="ARBA" id="ARBA00023049"/>
    </source>
</evidence>
<evidence type="ECO:0000313" key="11">
    <source>
        <dbReference type="EMBL" id="PRW18318.1"/>
    </source>
</evidence>
<dbReference type="GO" id="GO:0070536">
    <property type="term" value="P:protein K63-linked deubiquitination"/>
    <property type="evidence" value="ECO:0007669"/>
    <property type="project" value="InterPro"/>
</dbReference>
<evidence type="ECO:0000256" key="1">
    <source>
        <dbReference type="ARBA" id="ARBA00001947"/>
    </source>
</evidence>
<reference evidence="11 12" key="1">
    <citation type="journal article" date="2018" name="Plant J.">
        <title>Genome sequences of Chlorella sorokiniana UTEX 1602 and Micractinium conductrix SAG 241.80: implications to maltose excretion by a green alga.</title>
        <authorList>
            <person name="Arriola M.B."/>
            <person name="Velmurugan N."/>
            <person name="Zhang Y."/>
            <person name="Plunkett M.H."/>
            <person name="Hondzo H."/>
            <person name="Barney B.M."/>
        </authorList>
    </citation>
    <scope>NUCLEOTIDE SEQUENCE [LARGE SCALE GENOMIC DNA]</scope>
    <source>
        <strain evidence="12">UTEX 1602</strain>
    </source>
</reference>
<evidence type="ECO:0000256" key="3">
    <source>
        <dbReference type="ARBA" id="ARBA00022670"/>
    </source>
</evidence>
<dbReference type="Gene3D" id="3.40.140.10">
    <property type="entry name" value="Cytidine Deaminase, domain 2"/>
    <property type="match status" value="1"/>
</dbReference>
<dbReference type="GO" id="GO:0006508">
    <property type="term" value="P:proteolysis"/>
    <property type="evidence" value="ECO:0007669"/>
    <property type="project" value="UniProtKB-KW"/>
</dbReference>
<dbReference type="InterPro" id="IPR037518">
    <property type="entry name" value="MPN"/>
</dbReference>
<keyword evidence="3" id="KW-0645">Protease</keyword>
<evidence type="ECO:0000256" key="5">
    <source>
        <dbReference type="ARBA" id="ARBA00022786"/>
    </source>
</evidence>
<dbReference type="GO" id="GO:0140492">
    <property type="term" value="F:metal-dependent deubiquitinase activity"/>
    <property type="evidence" value="ECO:0007669"/>
    <property type="project" value="InterPro"/>
</dbReference>
<dbReference type="InterPro" id="IPR044098">
    <property type="entry name" value="STAMBP/STALP-like_MPN"/>
</dbReference>
<proteinExistence type="inferred from homology"/>
<dbReference type="Gene3D" id="1.20.58.80">
    <property type="entry name" value="Phosphotransferase system, lactose/cellobiose-type IIA subunit"/>
    <property type="match status" value="1"/>
</dbReference>
<evidence type="ECO:0000256" key="7">
    <source>
        <dbReference type="ARBA" id="ARBA00022833"/>
    </source>
</evidence>
<organism evidence="11 12">
    <name type="scientific">Chlorella sorokiniana</name>
    <name type="common">Freshwater green alga</name>
    <dbReference type="NCBI Taxonomy" id="3076"/>
    <lineage>
        <taxon>Eukaryota</taxon>
        <taxon>Viridiplantae</taxon>
        <taxon>Chlorophyta</taxon>
        <taxon>core chlorophytes</taxon>
        <taxon>Trebouxiophyceae</taxon>
        <taxon>Chlorellales</taxon>
        <taxon>Chlorellaceae</taxon>
        <taxon>Chlorella clade</taxon>
        <taxon>Chlorella</taxon>
    </lineage>
</organism>
<evidence type="ECO:0000256" key="9">
    <source>
        <dbReference type="SAM" id="MobiDB-lite"/>
    </source>
</evidence>
<dbReference type="GO" id="GO:0046872">
    <property type="term" value="F:metal ion binding"/>
    <property type="evidence" value="ECO:0007669"/>
    <property type="project" value="UniProtKB-KW"/>
</dbReference>
<dbReference type="Pfam" id="PF01398">
    <property type="entry name" value="JAB"/>
    <property type="match status" value="1"/>
</dbReference>
<dbReference type="Pfam" id="PF08969">
    <property type="entry name" value="USP8_dimer"/>
    <property type="match status" value="1"/>
</dbReference>